<evidence type="ECO:0000256" key="1">
    <source>
        <dbReference type="ARBA" id="ARBA00007626"/>
    </source>
</evidence>
<dbReference type="OrthoDB" id="185373at2759"/>
<dbReference type="InterPro" id="IPR011990">
    <property type="entry name" value="TPR-like_helical_dom_sf"/>
</dbReference>
<dbReference type="Proteomes" id="UP000504604">
    <property type="component" value="Linkage group LG5"/>
</dbReference>
<comment type="similarity">
    <text evidence="1">Belongs to the PPR family. P subfamily.</text>
</comment>
<dbReference type="InParanoid" id="A0A6I9TA43"/>
<evidence type="ECO:0000313" key="5">
    <source>
        <dbReference type="RefSeq" id="XP_011079186.1"/>
    </source>
</evidence>
<reference evidence="5" key="1">
    <citation type="submission" date="2025-08" db="UniProtKB">
        <authorList>
            <consortium name="RefSeq"/>
        </authorList>
    </citation>
    <scope>IDENTIFICATION</scope>
</reference>
<dbReference type="Pfam" id="PF13041">
    <property type="entry name" value="PPR_2"/>
    <property type="match status" value="3"/>
</dbReference>
<sequence length="344" mass="38799">MWEVYNDMVLNGLLPSSVTYEILIDASCDRGDIVKARLLLEEIIGRGLKPTVVIYTTLIHGLCIENNLLEAKKNFTRMREYGVVPNLYTYNALIDGYGKKASVEKARRVYYEMLDQGVLPNVIPYSILIYLLYKKDVVMYGILMKGYCRIGRAEATENSFCKMNKEGLMLNSVLFNTLIDGYWQLAAAMGLYNEMTIKGYKPDVVAYNALIDDHFKNGYTDAALQLHKEMMDAGIAPNIFTISSVIDGLCKDGRINNAFNFFLEQTIVEFSAETGQTFKASKFFSDMRSSGLQQEVSDYAAIIQAHFGAKHVLPVIMLKVDMVKMGILPNAFIYKIKSRAVVTF</sequence>
<name>A0A6I9TA43_SESIN</name>
<dbReference type="PANTHER" id="PTHR47941">
    <property type="entry name" value="PENTATRICOPEPTIDE REPEAT-CONTAINING PROTEIN 3, MITOCHONDRIAL"/>
    <property type="match status" value="1"/>
</dbReference>
<dbReference type="GeneID" id="105162762"/>
<dbReference type="PROSITE" id="PS51375">
    <property type="entry name" value="PPR"/>
    <property type="match status" value="5"/>
</dbReference>
<dbReference type="AlphaFoldDB" id="A0A6I9TA43"/>
<evidence type="ECO:0000313" key="4">
    <source>
        <dbReference type="Proteomes" id="UP000504604"/>
    </source>
</evidence>
<evidence type="ECO:0000256" key="2">
    <source>
        <dbReference type="ARBA" id="ARBA00022737"/>
    </source>
</evidence>
<dbReference type="KEGG" id="sind:105162762"/>
<keyword evidence="2" id="KW-0677">Repeat</keyword>
<organism evidence="4 5">
    <name type="scientific">Sesamum indicum</name>
    <name type="common">Oriental sesame</name>
    <name type="synonym">Sesamum orientale</name>
    <dbReference type="NCBI Taxonomy" id="4182"/>
    <lineage>
        <taxon>Eukaryota</taxon>
        <taxon>Viridiplantae</taxon>
        <taxon>Streptophyta</taxon>
        <taxon>Embryophyta</taxon>
        <taxon>Tracheophyta</taxon>
        <taxon>Spermatophyta</taxon>
        <taxon>Magnoliopsida</taxon>
        <taxon>eudicotyledons</taxon>
        <taxon>Gunneridae</taxon>
        <taxon>Pentapetalae</taxon>
        <taxon>asterids</taxon>
        <taxon>lamiids</taxon>
        <taxon>Lamiales</taxon>
        <taxon>Pedaliaceae</taxon>
        <taxon>Sesamum</taxon>
    </lineage>
</organism>
<gene>
    <name evidence="5" type="primary">LOC105162762</name>
</gene>
<dbReference type="InterPro" id="IPR002885">
    <property type="entry name" value="PPR_rpt"/>
</dbReference>
<accession>A0A6I9TA43</accession>
<protein>
    <submittedName>
        <fullName evidence="5">Pentatricopeptide repeat-containing protein At5g61400-like</fullName>
    </submittedName>
</protein>
<proteinExistence type="inferred from homology"/>
<feature type="repeat" description="PPR" evidence="3">
    <location>
        <begin position="203"/>
        <end position="237"/>
    </location>
</feature>
<dbReference type="RefSeq" id="XP_011079186.1">
    <property type="nucleotide sequence ID" value="XM_011080884.1"/>
</dbReference>
<dbReference type="Pfam" id="PF12854">
    <property type="entry name" value="PPR_1"/>
    <property type="match status" value="1"/>
</dbReference>
<dbReference type="NCBIfam" id="TIGR00756">
    <property type="entry name" value="PPR"/>
    <property type="match status" value="4"/>
</dbReference>
<keyword evidence="4" id="KW-1185">Reference proteome</keyword>
<dbReference type="Gene3D" id="1.25.40.10">
    <property type="entry name" value="Tetratricopeptide repeat domain"/>
    <property type="match status" value="4"/>
</dbReference>
<feature type="repeat" description="PPR" evidence="3">
    <location>
        <begin position="86"/>
        <end position="120"/>
    </location>
</feature>
<feature type="repeat" description="PPR" evidence="3">
    <location>
        <begin position="16"/>
        <end position="50"/>
    </location>
</feature>
<evidence type="ECO:0000256" key="3">
    <source>
        <dbReference type="PROSITE-ProRule" id="PRU00708"/>
    </source>
</evidence>
<feature type="repeat" description="PPR" evidence="3">
    <location>
        <begin position="51"/>
        <end position="85"/>
    </location>
</feature>
<feature type="repeat" description="PPR" evidence="3">
    <location>
        <begin position="136"/>
        <end position="170"/>
    </location>
</feature>